<evidence type="ECO:0000313" key="2">
    <source>
        <dbReference type="EMBL" id="KAF5323138.1"/>
    </source>
</evidence>
<accession>A0A8H5BII1</accession>
<name>A0A8H5BII1_9AGAR</name>
<dbReference type="EMBL" id="JAACJK010000167">
    <property type="protein sequence ID" value="KAF5323138.1"/>
    <property type="molecule type" value="Genomic_DNA"/>
</dbReference>
<gene>
    <name evidence="2" type="ORF">D9611_009393</name>
</gene>
<dbReference type="AlphaFoldDB" id="A0A8H5BII1"/>
<comment type="caution">
    <text evidence="2">The sequence shown here is derived from an EMBL/GenBank/DDBJ whole genome shotgun (WGS) entry which is preliminary data.</text>
</comment>
<evidence type="ECO:0000313" key="3">
    <source>
        <dbReference type="Proteomes" id="UP000541558"/>
    </source>
</evidence>
<feature type="region of interest" description="Disordered" evidence="1">
    <location>
        <begin position="76"/>
        <end position="103"/>
    </location>
</feature>
<protein>
    <submittedName>
        <fullName evidence="2">Uncharacterized protein</fullName>
    </submittedName>
</protein>
<keyword evidence="3" id="KW-1185">Reference proteome</keyword>
<proteinExistence type="predicted"/>
<organism evidence="2 3">
    <name type="scientific">Ephemerocybe angulata</name>
    <dbReference type="NCBI Taxonomy" id="980116"/>
    <lineage>
        <taxon>Eukaryota</taxon>
        <taxon>Fungi</taxon>
        <taxon>Dikarya</taxon>
        <taxon>Basidiomycota</taxon>
        <taxon>Agaricomycotina</taxon>
        <taxon>Agaricomycetes</taxon>
        <taxon>Agaricomycetidae</taxon>
        <taxon>Agaricales</taxon>
        <taxon>Agaricineae</taxon>
        <taxon>Psathyrellaceae</taxon>
        <taxon>Ephemerocybe</taxon>
    </lineage>
</organism>
<evidence type="ECO:0000256" key="1">
    <source>
        <dbReference type="SAM" id="MobiDB-lite"/>
    </source>
</evidence>
<sequence>MLRDFPYSPTPEDDARFSTLNVEETIDFSATACAAYIRAITHINRRSLFRRKPGPATLDDDASIRFEETRAQVVHAEQTEAKDSMVPPPLVGRGRLGDEGCSEEGGEAQRLVCEYQHRIL</sequence>
<dbReference type="Proteomes" id="UP000541558">
    <property type="component" value="Unassembled WGS sequence"/>
</dbReference>
<reference evidence="2 3" key="1">
    <citation type="journal article" date="2020" name="ISME J.">
        <title>Uncovering the hidden diversity of litter-decomposition mechanisms in mushroom-forming fungi.</title>
        <authorList>
            <person name="Floudas D."/>
            <person name="Bentzer J."/>
            <person name="Ahren D."/>
            <person name="Johansson T."/>
            <person name="Persson P."/>
            <person name="Tunlid A."/>
        </authorList>
    </citation>
    <scope>NUCLEOTIDE SEQUENCE [LARGE SCALE GENOMIC DNA]</scope>
    <source>
        <strain evidence="2 3">CBS 175.51</strain>
    </source>
</reference>